<accession>A0ABR5TKE0</accession>
<reference evidence="1 2" key="1">
    <citation type="submission" date="2016-01" db="EMBL/GenBank/DDBJ databases">
        <authorList>
            <person name="Mitreva M."/>
            <person name="Pepin K.H."/>
            <person name="Mihindukulasuriya K.A."/>
            <person name="Fulton R."/>
            <person name="Fronick C."/>
            <person name="O'Laughlin M."/>
            <person name="Miner T."/>
            <person name="Herter B."/>
            <person name="Rosa B.A."/>
            <person name="Cordes M."/>
            <person name="Tomlinson C."/>
            <person name="Wollam A."/>
            <person name="Palsikar V.B."/>
            <person name="Mardis E.R."/>
            <person name="Wilson R.K."/>
        </authorList>
    </citation>
    <scope>NUCLEOTIDE SEQUENCE [LARGE SCALE GENOMIC DNA]</scope>
    <source>
        <strain evidence="1 2">KA00071</strain>
    </source>
</reference>
<evidence type="ECO:0000313" key="1">
    <source>
        <dbReference type="EMBL" id="KXB55147.1"/>
    </source>
</evidence>
<dbReference type="EMBL" id="LSDB01000075">
    <property type="protein sequence ID" value="KXB55147.1"/>
    <property type="molecule type" value="Genomic_DNA"/>
</dbReference>
<gene>
    <name evidence="1" type="ORF">HMPREF1871_01211</name>
</gene>
<sequence>MREDKKNYKLNKNDQVRNLKKDDKIYVDDANDEIKIIKQNEATKKRVEKNKEKETVVDNDFDEQEIENLDIVDDDSLNVFDKTENLNEMETIVKDIVFAEFSRLIDTIEDDFVVNYNKKRYNFLLSQLDELVTATMVFVSSFESKSGFAIERVAERVARVRYGEENVPSIINPRGLEHNIQAEVVNGQIIVTDIDLDHGTLKGEIAKFRASNVASGRGKNRKESGVTQESIKELIPIGQEYKIDEIKIKPVDLAFYDGENWNILELKAGGDLDSSNAPSNIEKLLSIYTGVNVENAKVYFATLYNKDGEGNTWTGAVKKHMAYPEMFLIGKDLWNKILPKGIGYERFTELYKIALEEIDLNERIKSMIRSALE</sequence>
<name>A0ABR5TKE0_9BACL</name>
<dbReference type="Proteomes" id="UP000070467">
    <property type="component" value="Unassembled WGS sequence"/>
</dbReference>
<organism evidence="1 2">
    <name type="scientific">Gemelliphila asaccharolytica</name>
    <dbReference type="NCBI Taxonomy" id="502393"/>
    <lineage>
        <taxon>Bacteria</taxon>
        <taxon>Bacillati</taxon>
        <taxon>Bacillota</taxon>
        <taxon>Bacilli</taxon>
        <taxon>Bacillales</taxon>
        <taxon>Gemellaceae</taxon>
        <taxon>Gemelliphila</taxon>
    </lineage>
</organism>
<evidence type="ECO:0000313" key="2">
    <source>
        <dbReference type="Proteomes" id="UP000070467"/>
    </source>
</evidence>
<keyword evidence="1" id="KW-0255">Endonuclease</keyword>
<protein>
    <submittedName>
        <fullName evidence="1">MjaII restriction endonuclease</fullName>
    </submittedName>
</protein>
<comment type="caution">
    <text evidence="1">The sequence shown here is derived from an EMBL/GenBank/DDBJ whole genome shotgun (WGS) entry which is preliminary data.</text>
</comment>
<keyword evidence="2" id="KW-1185">Reference proteome</keyword>
<dbReference type="RefSeq" id="WP_198145791.1">
    <property type="nucleotide sequence ID" value="NZ_KQ959911.1"/>
</dbReference>
<dbReference type="GO" id="GO:0004519">
    <property type="term" value="F:endonuclease activity"/>
    <property type="evidence" value="ECO:0007669"/>
    <property type="project" value="UniProtKB-KW"/>
</dbReference>
<keyword evidence="1" id="KW-0378">Hydrolase</keyword>
<proteinExistence type="predicted"/>
<keyword evidence="1" id="KW-0540">Nuclease</keyword>